<keyword evidence="7 8" id="KW-0472">Membrane</keyword>
<dbReference type="Gene3D" id="1.10.1760.20">
    <property type="match status" value="1"/>
</dbReference>
<evidence type="ECO:0000256" key="2">
    <source>
        <dbReference type="ARBA" id="ARBA00010692"/>
    </source>
</evidence>
<evidence type="ECO:0000313" key="10">
    <source>
        <dbReference type="EMBL" id="PRY97607.1"/>
    </source>
</evidence>
<dbReference type="GO" id="GO:0005886">
    <property type="term" value="C:plasma membrane"/>
    <property type="evidence" value="ECO:0007669"/>
    <property type="project" value="UniProtKB-SubCell"/>
</dbReference>
<accession>A0A2T0XFA6</accession>
<feature type="transmembrane region" description="Helical" evidence="9">
    <location>
        <begin position="88"/>
        <end position="106"/>
    </location>
</feature>
<sequence>MKLKSIDLVLIALMTALLIVLSLVAPIPIGVIPVPVTLQLLGVMLVGLILGPLRAALVVLLYVSMALVGIPVLPGGRAGLAVLTGPTGGFLLGMIPGASVVGWLGYQSEAVKWRARSSGGQIARGVLAGVAGGVVVVYALGVPWMIWVTGLTPIKAMVAVAIFIPIDIVKAVIASVLAYQVKRSINV</sequence>
<dbReference type="PANTHER" id="PTHR34295:SF4">
    <property type="entry name" value="BIOTIN TRANSPORTER BIOY-RELATED"/>
    <property type="match status" value="1"/>
</dbReference>
<dbReference type="RefSeq" id="WP_106227910.1">
    <property type="nucleotide sequence ID" value="NZ_PVTV01000014.1"/>
</dbReference>
<organism evidence="10 11">
    <name type="scientific">Jezberella montanilacus</name>
    <dbReference type="NCBI Taxonomy" id="323426"/>
    <lineage>
        <taxon>Bacteria</taxon>
        <taxon>Pseudomonadati</taxon>
        <taxon>Pseudomonadota</taxon>
        <taxon>Betaproteobacteria</taxon>
        <taxon>Burkholderiales</taxon>
        <taxon>Alcaligenaceae</taxon>
        <taxon>Jezberella</taxon>
    </lineage>
</organism>
<comment type="subcellular location">
    <subcellularLocation>
        <location evidence="1 8">Cell membrane</location>
        <topology evidence="1 8">Multi-pass membrane protein</topology>
    </subcellularLocation>
</comment>
<name>A0A2T0XFA6_9BURK</name>
<reference evidence="10 11" key="1">
    <citation type="submission" date="2018-03" db="EMBL/GenBank/DDBJ databases">
        <title>Genomic Encyclopedia of Type Strains, Phase III (KMG-III): the genomes of soil and plant-associated and newly described type strains.</title>
        <authorList>
            <person name="Whitman W."/>
        </authorList>
    </citation>
    <scope>NUCLEOTIDE SEQUENCE [LARGE SCALE GENOMIC DNA]</scope>
    <source>
        <strain evidence="10 11">MWH-P2sevCIIIb</strain>
    </source>
</reference>
<dbReference type="AlphaFoldDB" id="A0A2T0XFA6"/>
<evidence type="ECO:0000256" key="8">
    <source>
        <dbReference type="PIRNR" id="PIRNR016661"/>
    </source>
</evidence>
<feature type="transmembrane region" description="Helical" evidence="9">
    <location>
        <begin position="126"/>
        <end position="146"/>
    </location>
</feature>
<proteinExistence type="inferred from homology"/>
<evidence type="ECO:0000256" key="5">
    <source>
        <dbReference type="ARBA" id="ARBA00022692"/>
    </source>
</evidence>
<keyword evidence="3 8" id="KW-0813">Transport</keyword>
<gene>
    <name evidence="10" type="ORF">BCM14_2067</name>
</gene>
<dbReference type="OrthoDB" id="9803495at2"/>
<keyword evidence="4 8" id="KW-1003">Cell membrane</keyword>
<evidence type="ECO:0000256" key="9">
    <source>
        <dbReference type="SAM" id="Phobius"/>
    </source>
</evidence>
<evidence type="ECO:0000256" key="7">
    <source>
        <dbReference type="ARBA" id="ARBA00023136"/>
    </source>
</evidence>
<comment type="similarity">
    <text evidence="2 8">Belongs to the BioY family.</text>
</comment>
<dbReference type="GO" id="GO:0015225">
    <property type="term" value="F:biotin transmembrane transporter activity"/>
    <property type="evidence" value="ECO:0007669"/>
    <property type="project" value="UniProtKB-UniRule"/>
</dbReference>
<dbReference type="PANTHER" id="PTHR34295">
    <property type="entry name" value="BIOTIN TRANSPORTER BIOY"/>
    <property type="match status" value="1"/>
</dbReference>
<keyword evidence="6 9" id="KW-1133">Transmembrane helix</keyword>
<evidence type="ECO:0000256" key="3">
    <source>
        <dbReference type="ARBA" id="ARBA00022448"/>
    </source>
</evidence>
<evidence type="ECO:0000256" key="4">
    <source>
        <dbReference type="ARBA" id="ARBA00022475"/>
    </source>
</evidence>
<keyword evidence="5 9" id="KW-0812">Transmembrane</keyword>
<dbReference type="PIRSF" id="PIRSF016661">
    <property type="entry name" value="BioY"/>
    <property type="match status" value="1"/>
</dbReference>
<protein>
    <recommendedName>
        <fullName evidence="8">Biotin transporter</fullName>
    </recommendedName>
</protein>
<dbReference type="EMBL" id="PVTV01000014">
    <property type="protein sequence ID" value="PRY97607.1"/>
    <property type="molecule type" value="Genomic_DNA"/>
</dbReference>
<dbReference type="InterPro" id="IPR003784">
    <property type="entry name" value="BioY"/>
</dbReference>
<dbReference type="Proteomes" id="UP000238308">
    <property type="component" value="Unassembled WGS sequence"/>
</dbReference>
<dbReference type="Pfam" id="PF02632">
    <property type="entry name" value="BioY"/>
    <property type="match status" value="1"/>
</dbReference>
<evidence type="ECO:0000313" key="11">
    <source>
        <dbReference type="Proteomes" id="UP000238308"/>
    </source>
</evidence>
<keyword evidence="11" id="KW-1185">Reference proteome</keyword>
<evidence type="ECO:0000256" key="6">
    <source>
        <dbReference type="ARBA" id="ARBA00022989"/>
    </source>
</evidence>
<feature type="transmembrane region" description="Helical" evidence="9">
    <location>
        <begin position="158"/>
        <end position="179"/>
    </location>
</feature>
<evidence type="ECO:0000256" key="1">
    <source>
        <dbReference type="ARBA" id="ARBA00004651"/>
    </source>
</evidence>
<comment type="caution">
    <text evidence="10">The sequence shown here is derived from an EMBL/GenBank/DDBJ whole genome shotgun (WGS) entry which is preliminary data.</text>
</comment>